<dbReference type="EMBL" id="ML212995">
    <property type="protein sequence ID" value="TFK77922.1"/>
    <property type="molecule type" value="Genomic_DNA"/>
</dbReference>
<keyword evidence="3" id="KW-1185">Reference proteome</keyword>
<sequence>MWGLGQGSAEVPRSTISGLQATCLLAMDVPLVDLGPTDSRSLQLKDSVGNTPEHPQLQKSADVDKKCVEHTREAIQTERLAEERAAANLAAALSALDQQTQSFRALGGAHKYVCDEYVAMQKKVLEQGKAYDRLQDELRAAKRTILDERARHLNELERATSDSDVLTAELHAAKRELGGVRTQITCAFCDGESFATHAIQHPS</sequence>
<protein>
    <submittedName>
        <fullName evidence="2">Uncharacterized protein</fullName>
    </submittedName>
</protein>
<dbReference type="Proteomes" id="UP000308197">
    <property type="component" value="Unassembled WGS sequence"/>
</dbReference>
<evidence type="ECO:0000313" key="3">
    <source>
        <dbReference type="Proteomes" id="UP000308197"/>
    </source>
</evidence>
<dbReference type="AlphaFoldDB" id="A0A5C3NLQ3"/>
<evidence type="ECO:0000313" key="2">
    <source>
        <dbReference type="EMBL" id="TFK77922.1"/>
    </source>
</evidence>
<gene>
    <name evidence="2" type="ORF">K466DRAFT_571171</name>
</gene>
<keyword evidence="1" id="KW-0175">Coiled coil</keyword>
<evidence type="ECO:0000256" key="1">
    <source>
        <dbReference type="SAM" id="Coils"/>
    </source>
</evidence>
<dbReference type="InParanoid" id="A0A5C3NLQ3"/>
<feature type="coiled-coil region" evidence="1">
    <location>
        <begin position="131"/>
        <end position="176"/>
    </location>
</feature>
<reference evidence="2 3" key="1">
    <citation type="journal article" date="2019" name="Nat. Ecol. Evol.">
        <title>Megaphylogeny resolves global patterns of mushroom evolution.</title>
        <authorList>
            <person name="Varga T."/>
            <person name="Krizsan K."/>
            <person name="Foldi C."/>
            <person name="Dima B."/>
            <person name="Sanchez-Garcia M."/>
            <person name="Sanchez-Ramirez S."/>
            <person name="Szollosi G.J."/>
            <person name="Szarkandi J.G."/>
            <person name="Papp V."/>
            <person name="Albert L."/>
            <person name="Andreopoulos W."/>
            <person name="Angelini C."/>
            <person name="Antonin V."/>
            <person name="Barry K.W."/>
            <person name="Bougher N.L."/>
            <person name="Buchanan P."/>
            <person name="Buyck B."/>
            <person name="Bense V."/>
            <person name="Catcheside P."/>
            <person name="Chovatia M."/>
            <person name="Cooper J."/>
            <person name="Damon W."/>
            <person name="Desjardin D."/>
            <person name="Finy P."/>
            <person name="Geml J."/>
            <person name="Haridas S."/>
            <person name="Hughes K."/>
            <person name="Justo A."/>
            <person name="Karasinski D."/>
            <person name="Kautmanova I."/>
            <person name="Kiss B."/>
            <person name="Kocsube S."/>
            <person name="Kotiranta H."/>
            <person name="LaButti K.M."/>
            <person name="Lechner B.E."/>
            <person name="Liimatainen K."/>
            <person name="Lipzen A."/>
            <person name="Lukacs Z."/>
            <person name="Mihaltcheva S."/>
            <person name="Morgado L.N."/>
            <person name="Niskanen T."/>
            <person name="Noordeloos M.E."/>
            <person name="Ohm R.A."/>
            <person name="Ortiz-Santana B."/>
            <person name="Ovrebo C."/>
            <person name="Racz N."/>
            <person name="Riley R."/>
            <person name="Savchenko A."/>
            <person name="Shiryaev A."/>
            <person name="Soop K."/>
            <person name="Spirin V."/>
            <person name="Szebenyi C."/>
            <person name="Tomsovsky M."/>
            <person name="Tulloss R.E."/>
            <person name="Uehling J."/>
            <person name="Grigoriev I.V."/>
            <person name="Vagvolgyi C."/>
            <person name="Papp T."/>
            <person name="Martin F.M."/>
            <person name="Miettinen O."/>
            <person name="Hibbett D.S."/>
            <person name="Nagy L.G."/>
        </authorList>
    </citation>
    <scope>NUCLEOTIDE SEQUENCE [LARGE SCALE GENOMIC DNA]</scope>
    <source>
        <strain evidence="2 3">HHB13444</strain>
    </source>
</reference>
<proteinExistence type="predicted"/>
<name>A0A5C3NLQ3_9APHY</name>
<organism evidence="2 3">
    <name type="scientific">Polyporus arcularius HHB13444</name>
    <dbReference type="NCBI Taxonomy" id="1314778"/>
    <lineage>
        <taxon>Eukaryota</taxon>
        <taxon>Fungi</taxon>
        <taxon>Dikarya</taxon>
        <taxon>Basidiomycota</taxon>
        <taxon>Agaricomycotina</taxon>
        <taxon>Agaricomycetes</taxon>
        <taxon>Polyporales</taxon>
        <taxon>Polyporaceae</taxon>
        <taxon>Polyporus</taxon>
    </lineage>
</organism>
<accession>A0A5C3NLQ3</accession>